<proteinExistence type="predicted"/>
<evidence type="ECO:0000313" key="2">
    <source>
        <dbReference type="EMBL" id="PIN92704.1"/>
    </source>
</evidence>
<organism evidence="2 3">
    <name type="scientific">Aquarana catesbeiana</name>
    <name type="common">American bullfrog</name>
    <name type="synonym">Rana catesbeiana</name>
    <dbReference type="NCBI Taxonomy" id="8400"/>
    <lineage>
        <taxon>Eukaryota</taxon>
        <taxon>Metazoa</taxon>
        <taxon>Chordata</taxon>
        <taxon>Craniata</taxon>
        <taxon>Vertebrata</taxon>
        <taxon>Euteleostomi</taxon>
        <taxon>Amphibia</taxon>
        <taxon>Batrachia</taxon>
        <taxon>Anura</taxon>
        <taxon>Neobatrachia</taxon>
        <taxon>Ranoidea</taxon>
        <taxon>Ranidae</taxon>
        <taxon>Aquarana</taxon>
    </lineage>
</organism>
<dbReference type="PANTHER" id="PTHR46481">
    <property type="entry name" value="ZINC FINGER BED DOMAIN-CONTAINING PROTEIN 4"/>
    <property type="match status" value="1"/>
</dbReference>
<dbReference type="EMBL" id="KV923623">
    <property type="protein sequence ID" value="PIN92704.1"/>
    <property type="molecule type" value="Genomic_DNA"/>
</dbReference>
<dbReference type="OrthoDB" id="8805599at2759"/>
<dbReference type="PANTHER" id="PTHR46481:SF4">
    <property type="entry name" value="ZINC FINGER BED DOMAIN-CONTAINING PROTEIN 4"/>
    <property type="match status" value="1"/>
</dbReference>
<sequence length="343" mass="39438">MTDSGSNMVVAFKQTTTAAEEQPSSSEEDSPIMESDSEAETKIDDLRYQQIDVDRTPCVVHILQLVVHMVQKEASVKRILDKARSIVNLFRKSSIATQKLFEHCGLILLNDCLTRWSSTFNIITRLLKLKESVCQIANNMGWDSLLPSEWQKLTSLHDLLLPFAEHTKTLQSDTMSMSLAVPALFVLLSHLEDFKQNTSYQDLTTIAQKMKGSVNQRFASFLDPTDEMFSSLAAAACFVNSILCETLVDVAYENIQELLKNAEEYEQENPHCHTHNMRNCLKKMMWWKNYHRKWKKHHHQTQTDSSSRSENIRKSFCTNLPCCGTYKSFISLIRYFTKHANPR</sequence>
<dbReference type="InterPro" id="IPR052035">
    <property type="entry name" value="ZnF_BED_domain_contain"/>
</dbReference>
<accession>A0A2G9NNS8</accession>
<protein>
    <submittedName>
        <fullName evidence="2">Uncharacterized protein</fullName>
    </submittedName>
</protein>
<dbReference type="InterPro" id="IPR012337">
    <property type="entry name" value="RNaseH-like_sf"/>
</dbReference>
<keyword evidence="3" id="KW-1185">Reference proteome</keyword>
<gene>
    <name evidence="2" type="ORF">AB205_0183730</name>
</gene>
<dbReference type="AlphaFoldDB" id="A0A2G9NNS8"/>
<feature type="compositionally biased region" description="Polar residues" evidence="1">
    <location>
        <begin position="1"/>
        <end position="19"/>
    </location>
</feature>
<name>A0A2G9NNS8_AQUCT</name>
<feature type="non-terminal residue" evidence="2">
    <location>
        <position position="343"/>
    </location>
</feature>
<evidence type="ECO:0000313" key="3">
    <source>
        <dbReference type="Proteomes" id="UP000228934"/>
    </source>
</evidence>
<feature type="compositionally biased region" description="Acidic residues" evidence="1">
    <location>
        <begin position="26"/>
        <end position="38"/>
    </location>
</feature>
<dbReference type="Proteomes" id="UP000228934">
    <property type="component" value="Unassembled WGS sequence"/>
</dbReference>
<evidence type="ECO:0000256" key="1">
    <source>
        <dbReference type="SAM" id="MobiDB-lite"/>
    </source>
</evidence>
<feature type="region of interest" description="Disordered" evidence="1">
    <location>
        <begin position="1"/>
        <end position="38"/>
    </location>
</feature>
<reference evidence="3" key="1">
    <citation type="journal article" date="2017" name="Nat. Commun.">
        <title>The North American bullfrog draft genome provides insight into hormonal regulation of long noncoding RNA.</title>
        <authorList>
            <person name="Hammond S.A."/>
            <person name="Warren R.L."/>
            <person name="Vandervalk B.P."/>
            <person name="Kucuk E."/>
            <person name="Khan H."/>
            <person name="Gibb E.A."/>
            <person name="Pandoh P."/>
            <person name="Kirk H."/>
            <person name="Zhao Y."/>
            <person name="Jones M."/>
            <person name="Mungall A.J."/>
            <person name="Coope R."/>
            <person name="Pleasance S."/>
            <person name="Moore R.A."/>
            <person name="Holt R.A."/>
            <person name="Round J.M."/>
            <person name="Ohora S."/>
            <person name="Walle B.V."/>
            <person name="Veldhoen N."/>
            <person name="Helbing C.C."/>
            <person name="Birol I."/>
        </authorList>
    </citation>
    <scope>NUCLEOTIDE SEQUENCE [LARGE SCALE GENOMIC DNA]</scope>
</reference>
<dbReference type="SUPFAM" id="SSF53098">
    <property type="entry name" value="Ribonuclease H-like"/>
    <property type="match status" value="1"/>
</dbReference>